<reference evidence="3" key="1">
    <citation type="journal article" date="2013" name="Nature">
        <title>Draft genome of the wheat A-genome progenitor Triticum urartu.</title>
        <authorList>
            <person name="Ling H.Q."/>
            <person name="Zhao S."/>
            <person name="Liu D."/>
            <person name="Wang J."/>
            <person name="Sun H."/>
            <person name="Zhang C."/>
            <person name="Fan H."/>
            <person name="Li D."/>
            <person name="Dong L."/>
            <person name="Tao Y."/>
            <person name="Gao C."/>
            <person name="Wu H."/>
            <person name="Li Y."/>
            <person name="Cui Y."/>
            <person name="Guo X."/>
            <person name="Zheng S."/>
            <person name="Wang B."/>
            <person name="Yu K."/>
            <person name="Liang Q."/>
            <person name="Yang W."/>
            <person name="Lou X."/>
            <person name="Chen J."/>
            <person name="Feng M."/>
            <person name="Jian J."/>
            <person name="Zhang X."/>
            <person name="Luo G."/>
            <person name="Jiang Y."/>
            <person name="Liu J."/>
            <person name="Wang Z."/>
            <person name="Sha Y."/>
            <person name="Zhang B."/>
            <person name="Wu H."/>
            <person name="Tang D."/>
            <person name="Shen Q."/>
            <person name="Xue P."/>
            <person name="Zou S."/>
            <person name="Wang X."/>
            <person name="Liu X."/>
            <person name="Wang F."/>
            <person name="Yang Y."/>
            <person name="An X."/>
            <person name="Dong Z."/>
            <person name="Zhang K."/>
            <person name="Zhang X."/>
            <person name="Luo M.C."/>
            <person name="Dvorak J."/>
            <person name="Tong Y."/>
            <person name="Wang J."/>
            <person name="Yang H."/>
            <person name="Li Z."/>
            <person name="Wang D."/>
            <person name="Zhang A."/>
            <person name="Wang J."/>
        </authorList>
    </citation>
    <scope>NUCLEOTIDE SEQUENCE</scope>
    <source>
        <strain evidence="3">cv. G1812</strain>
    </source>
</reference>
<sequence length="107" mass="11648">MLLSSPLFTSARWPSPSCSLTPPCDGPRVGTRRRRKHAGDLHLVDGNSCNQPRWGAATGGQRSFDGWVTTTTGRQRGGCPCPDNYYNNHGDQMFEPAPNCATTDVLI</sequence>
<reference evidence="2" key="3">
    <citation type="submission" date="2022-06" db="UniProtKB">
        <authorList>
            <consortium name="EnsemblPlants"/>
        </authorList>
    </citation>
    <scope>IDENTIFICATION</scope>
</reference>
<dbReference type="Gramene" id="TuG1812G0500005299.01.T01">
    <property type="protein sequence ID" value="TuG1812G0500005299.01.T01.cds400458"/>
    <property type="gene ID" value="TuG1812G0500005299.01"/>
</dbReference>
<dbReference type="Proteomes" id="UP000015106">
    <property type="component" value="Chromosome 5"/>
</dbReference>
<dbReference type="EnsemblPlants" id="TuG1812G0500005299.01.T01">
    <property type="protein sequence ID" value="TuG1812G0500005299.01.T01.cds400458"/>
    <property type="gene ID" value="TuG1812G0500005299.01"/>
</dbReference>
<protein>
    <submittedName>
        <fullName evidence="2">Uncharacterized protein</fullName>
    </submittedName>
</protein>
<dbReference type="AlphaFoldDB" id="A0A8R7RDE8"/>
<name>A0A8R7RDE8_TRIUA</name>
<reference evidence="1" key="2">
    <citation type="submission" date="2018-03" db="EMBL/GenBank/DDBJ databases">
        <title>The Triticum urartu genome reveals the dynamic nature of wheat genome evolution.</title>
        <authorList>
            <person name="Ling H."/>
            <person name="Ma B."/>
            <person name="Shi X."/>
            <person name="Liu H."/>
            <person name="Dong L."/>
            <person name="Sun H."/>
            <person name="Cao Y."/>
            <person name="Gao Q."/>
            <person name="Zheng S."/>
            <person name="Li Y."/>
            <person name="Yu Y."/>
            <person name="Du H."/>
            <person name="Qi M."/>
            <person name="Li Y."/>
            <person name="Yu H."/>
            <person name="Cui Y."/>
            <person name="Wang N."/>
            <person name="Chen C."/>
            <person name="Wu H."/>
            <person name="Zhao Y."/>
            <person name="Zhang J."/>
            <person name="Li Y."/>
            <person name="Zhou W."/>
            <person name="Zhang B."/>
            <person name="Hu W."/>
            <person name="Eijk M."/>
            <person name="Tang J."/>
            <person name="Witsenboer H."/>
            <person name="Zhao S."/>
            <person name="Li Z."/>
            <person name="Zhang A."/>
            <person name="Wang D."/>
            <person name="Liang C."/>
        </authorList>
    </citation>
    <scope>NUCLEOTIDE SEQUENCE [LARGE SCALE GENOMIC DNA]</scope>
    <source>
        <strain evidence="1">cv. G1812</strain>
    </source>
</reference>
<organism evidence="2 3">
    <name type="scientific">Triticum urartu</name>
    <name type="common">Red wild einkorn</name>
    <name type="synonym">Crithodium urartu</name>
    <dbReference type="NCBI Taxonomy" id="4572"/>
    <lineage>
        <taxon>Eukaryota</taxon>
        <taxon>Viridiplantae</taxon>
        <taxon>Streptophyta</taxon>
        <taxon>Embryophyta</taxon>
        <taxon>Tracheophyta</taxon>
        <taxon>Spermatophyta</taxon>
        <taxon>Magnoliopsida</taxon>
        <taxon>Liliopsida</taxon>
        <taxon>Poales</taxon>
        <taxon>Poaceae</taxon>
        <taxon>BOP clade</taxon>
        <taxon>Pooideae</taxon>
        <taxon>Triticodae</taxon>
        <taxon>Triticeae</taxon>
        <taxon>Triticinae</taxon>
        <taxon>Triticum</taxon>
    </lineage>
</organism>
<dbReference type="EnsemblPlants" id="TuG1812S0003370600.01.T01">
    <property type="protein sequence ID" value="TuG1812S0003370600.01.T01.s_cds34833"/>
    <property type="gene ID" value="TuG1812S0003370600.01"/>
</dbReference>
<proteinExistence type="predicted"/>
<evidence type="ECO:0000313" key="2">
    <source>
        <dbReference type="EnsemblPlants" id="TuG1812S0003370600.01.T01.s_cds34833"/>
    </source>
</evidence>
<accession>A0A8R7RDE8</accession>
<evidence type="ECO:0000313" key="1">
    <source>
        <dbReference type="EnsemblPlants" id="TuG1812G0500005299.01.T01.cds400458"/>
    </source>
</evidence>
<keyword evidence="3" id="KW-1185">Reference proteome</keyword>
<dbReference type="Gramene" id="TuG1812S0003370600.01.T01">
    <property type="protein sequence ID" value="TuG1812S0003370600.01.T01.s_cds34833"/>
    <property type="gene ID" value="TuG1812S0003370600.01"/>
</dbReference>
<evidence type="ECO:0000313" key="3">
    <source>
        <dbReference type="Proteomes" id="UP000015106"/>
    </source>
</evidence>